<dbReference type="InterPro" id="IPR039685">
    <property type="entry name" value="FANCE"/>
</dbReference>
<reference evidence="10 11" key="1">
    <citation type="journal article" date="2021" name="Genome Biol.">
        <title>AFLAP: assembly-free linkage analysis pipeline using k-mers from genome sequencing data.</title>
        <authorList>
            <person name="Fletcher K."/>
            <person name="Zhang L."/>
            <person name="Gil J."/>
            <person name="Han R."/>
            <person name="Cavanaugh K."/>
            <person name="Michelmore R."/>
        </authorList>
    </citation>
    <scope>NUCLEOTIDE SEQUENCE [LARGE SCALE GENOMIC DNA]</scope>
    <source>
        <strain evidence="10 11">SF5</strain>
    </source>
</reference>
<keyword evidence="11" id="KW-1185">Reference proteome</keyword>
<protein>
    <recommendedName>
        <fullName evidence="12">Fanconi Anaemia group E protein C-terminal domain-containing protein</fullName>
    </recommendedName>
</protein>
<dbReference type="EMBL" id="SHOA02000004">
    <property type="protein sequence ID" value="TDH71138.1"/>
    <property type="molecule type" value="Genomic_DNA"/>
</dbReference>
<dbReference type="EMBL" id="SHOA02000014">
    <property type="protein sequence ID" value="TDH67430.1"/>
    <property type="molecule type" value="Genomic_DNA"/>
</dbReference>
<proteinExistence type="predicted"/>
<evidence type="ECO:0000313" key="7">
    <source>
        <dbReference type="EMBL" id="TDH72109.1"/>
    </source>
</evidence>
<evidence type="ECO:0000313" key="4">
    <source>
        <dbReference type="EMBL" id="TDH71138.1"/>
    </source>
</evidence>
<dbReference type="GeneID" id="94344319"/>
<evidence type="ECO:0000313" key="11">
    <source>
        <dbReference type="Proteomes" id="UP000294530"/>
    </source>
</evidence>
<dbReference type="EMBL" id="SHOA02000015">
    <property type="protein sequence ID" value="TDH71647.1"/>
    <property type="molecule type" value="Genomic_DNA"/>
</dbReference>
<dbReference type="PANTHER" id="PTHR32094:SF5">
    <property type="entry name" value="FANCONI ANEMIA GROUP E PROTEIN"/>
    <property type="match status" value="1"/>
</dbReference>
<dbReference type="Proteomes" id="UP000294530">
    <property type="component" value="Unassembled WGS sequence"/>
</dbReference>
<dbReference type="EMBL" id="SHOA02000001">
    <property type="protein sequence ID" value="TDH73329.1"/>
    <property type="molecule type" value="Genomic_DNA"/>
</dbReference>
<evidence type="ECO:0000313" key="10">
    <source>
        <dbReference type="EMBL" id="TDH73329.1"/>
    </source>
</evidence>
<dbReference type="OrthoDB" id="3247158at2759"/>
<name>A0A976NZ29_BRELC</name>
<evidence type="ECO:0000313" key="5">
    <source>
        <dbReference type="EMBL" id="TDH71157.1"/>
    </source>
</evidence>
<organism evidence="10 11">
    <name type="scientific">Bremia lactucae</name>
    <name type="common">Lettuce downy mildew</name>
    <dbReference type="NCBI Taxonomy" id="4779"/>
    <lineage>
        <taxon>Eukaryota</taxon>
        <taxon>Sar</taxon>
        <taxon>Stramenopiles</taxon>
        <taxon>Oomycota</taxon>
        <taxon>Peronosporomycetes</taxon>
        <taxon>Peronosporales</taxon>
        <taxon>Peronosporaceae</taxon>
        <taxon>Bremia</taxon>
    </lineage>
</organism>
<reference evidence="10" key="2">
    <citation type="submission" date="2021-07" db="EMBL/GenBank/DDBJ databases">
        <authorList>
            <person name="Fletcher K."/>
        </authorList>
    </citation>
    <scope>NUCLEOTIDE SEQUENCE</scope>
    <source>
        <strain evidence="10">SF5</strain>
    </source>
</reference>
<dbReference type="KEGG" id="blac:94344319"/>
<sequence>MQRLAFAAQSKGAFGVREYLQDNRQVAPDILHELSIFVEVEDGEITDDDREYSKLGICLEQHSLRVQRDIWSALASGASPSTEAAMSLAKAFLQVTAMPRRYETDAVCLTLAEMVLGVEESRKKKKNLPKNSAFRRRMRRLTLNQVDFSLHEFEAENMPKALSSEICSMTPITAYFRVKKRFKAETLDTSATLKPMQQNSRDKLPISTQTGMMIHQQPLLSKEVEDRASGLAKQLAQLKNETAIVIDDVASRAFDLIAEVVNDVQTANVANEVTFQLLCKKLRMDLTMDEALFQITSALVDSNWSSRYAAIFLETSILPKICSAKSVISRVLLQTALRYSPNYSEALVDSLLLPLLVGGNFNNSKYDIGPPQAEAIIRILQIPYSIPIHQLDEYLRRSLKATTASGSANSSSSLLLSNDSALLVFQNIFSMKPALSSSTIELFIEAVETVLERPDLGDIKGSLKFATVIFTLISKFPQQCTGHVEILEGIVSQLTSIMAKTTLRFLQKLNKRE</sequence>
<dbReference type="EMBL" id="SHOA02000013">
    <property type="protein sequence ID" value="TDH65854.1"/>
    <property type="molecule type" value="Genomic_DNA"/>
</dbReference>
<dbReference type="AlphaFoldDB" id="A0A976NZ29"/>
<dbReference type="EMBL" id="SHOA02000001">
    <property type="protein sequence ID" value="TDH73181.1"/>
    <property type="molecule type" value="Genomic_DNA"/>
</dbReference>
<dbReference type="EMBL" id="SHOA02000012">
    <property type="protein sequence ID" value="TDH72109.1"/>
    <property type="molecule type" value="Genomic_DNA"/>
</dbReference>
<evidence type="ECO:0000313" key="6">
    <source>
        <dbReference type="EMBL" id="TDH71647.1"/>
    </source>
</evidence>
<dbReference type="EMBL" id="SHOA02000014">
    <property type="protein sequence ID" value="TDH67067.1"/>
    <property type="molecule type" value="Genomic_DNA"/>
</dbReference>
<evidence type="ECO:0008006" key="12">
    <source>
        <dbReference type="Google" id="ProtNLM"/>
    </source>
</evidence>
<evidence type="ECO:0000313" key="2">
    <source>
        <dbReference type="EMBL" id="TDH67067.1"/>
    </source>
</evidence>
<evidence type="ECO:0000313" key="1">
    <source>
        <dbReference type="EMBL" id="TDH65854.1"/>
    </source>
</evidence>
<evidence type="ECO:0000313" key="3">
    <source>
        <dbReference type="EMBL" id="TDH67430.1"/>
    </source>
</evidence>
<dbReference type="EMBL" id="SHOA02000004">
    <property type="protein sequence ID" value="TDH71157.1"/>
    <property type="molecule type" value="Genomic_DNA"/>
</dbReference>
<gene>
    <name evidence="10" type="ORF">CCR75_000541</name>
    <name evidence="6" type="ORF">CCR75_001059</name>
    <name evidence="8" type="ORF">CCR75_002336</name>
    <name evidence="5" type="ORF">CCR75_002720</name>
    <name evidence="7" type="ORF">CCR75_003666</name>
    <name evidence="1" type="ORF">CCR75_003904</name>
    <name evidence="2" type="ORF">CCR75_004929</name>
    <name evidence="9" type="ORF">CCR75_005457</name>
    <name evidence="3" type="ORF">CCR75_006313</name>
    <name evidence="4" type="ORF">CCR75_008642</name>
</gene>
<dbReference type="EMBL" id="SHOA02000036">
    <property type="protein sequence ID" value="TDH73230.1"/>
    <property type="molecule type" value="Genomic_DNA"/>
</dbReference>
<dbReference type="Gene3D" id="1.25.40.480">
    <property type="match status" value="1"/>
</dbReference>
<dbReference type="GO" id="GO:0036297">
    <property type="term" value="P:interstrand cross-link repair"/>
    <property type="evidence" value="ECO:0007669"/>
    <property type="project" value="InterPro"/>
</dbReference>
<dbReference type="RefSeq" id="XP_067822827.1">
    <property type="nucleotide sequence ID" value="XM_067958648.1"/>
</dbReference>
<accession>A0A976NZ29</accession>
<evidence type="ECO:0000313" key="9">
    <source>
        <dbReference type="EMBL" id="TDH73230.1"/>
    </source>
</evidence>
<comment type="caution">
    <text evidence="10">The sequence shown here is derived from an EMBL/GenBank/DDBJ whole genome shotgun (WGS) entry which is preliminary data.</text>
</comment>
<dbReference type="GO" id="GO:0043240">
    <property type="term" value="C:Fanconi anaemia nuclear complex"/>
    <property type="evidence" value="ECO:0007669"/>
    <property type="project" value="InterPro"/>
</dbReference>
<evidence type="ECO:0000313" key="8">
    <source>
        <dbReference type="EMBL" id="TDH73181.1"/>
    </source>
</evidence>
<dbReference type="PANTHER" id="PTHR32094">
    <property type="entry name" value="FANCONI ANEMIA GROUP E PROTEIN"/>
    <property type="match status" value="1"/>
</dbReference>